<keyword evidence="2" id="KW-1185">Reference proteome</keyword>
<accession>A0AAV4XJQ8</accession>
<protein>
    <submittedName>
        <fullName evidence="1">Uncharacterized protein</fullName>
    </submittedName>
</protein>
<dbReference type="AlphaFoldDB" id="A0AAV4XJQ8"/>
<name>A0AAV4XJQ8_CAEEX</name>
<dbReference type="EMBL" id="BPLR01017903">
    <property type="protein sequence ID" value="GIY95377.1"/>
    <property type="molecule type" value="Genomic_DNA"/>
</dbReference>
<comment type="caution">
    <text evidence="1">The sequence shown here is derived from an EMBL/GenBank/DDBJ whole genome shotgun (WGS) entry which is preliminary data.</text>
</comment>
<gene>
    <name evidence="1" type="ORF">CEXT_97821</name>
</gene>
<sequence length="77" mass="8977">MIVFHLSFLTQQFELRCSKKLQLNMFSVPLRVEAAKETRDWWNRRGDNCRIQEVGGRRGEGMIGFRCLPPRSSHAAI</sequence>
<proteinExistence type="predicted"/>
<dbReference type="Proteomes" id="UP001054945">
    <property type="component" value="Unassembled WGS sequence"/>
</dbReference>
<evidence type="ECO:0000313" key="1">
    <source>
        <dbReference type="EMBL" id="GIY95377.1"/>
    </source>
</evidence>
<evidence type="ECO:0000313" key="2">
    <source>
        <dbReference type="Proteomes" id="UP001054945"/>
    </source>
</evidence>
<organism evidence="1 2">
    <name type="scientific">Caerostris extrusa</name>
    <name type="common">Bark spider</name>
    <name type="synonym">Caerostris bankana</name>
    <dbReference type="NCBI Taxonomy" id="172846"/>
    <lineage>
        <taxon>Eukaryota</taxon>
        <taxon>Metazoa</taxon>
        <taxon>Ecdysozoa</taxon>
        <taxon>Arthropoda</taxon>
        <taxon>Chelicerata</taxon>
        <taxon>Arachnida</taxon>
        <taxon>Araneae</taxon>
        <taxon>Araneomorphae</taxon>
        <taxon>Entelegynae</taxon>
        <taxon>Araneoidea</taxon>
        <taxon>Araneidae</taxon>
        <taxon>Caerostris</taxon>
    </lineage>
</organism>
<reference evidence="1 2" key="1">
    <citation type="submission" date="2021-06" db="EMBL/GenBank/DDBJ databases">
        <title>Caerostris extrusa draft genome.</title>
        <authorList>
            <person name="Kono N."/>
            <person name="Arakawa K."/>
        </authorList>
    </citation>
    <scope>NUCLEOTIDE SEQUENCE [LARGE SCALE GENOMIC DNA]</scope>
</reference>